<dbReference type="GO" id="GO:0003924">
    <property type="term" value="F:GTPase activity"/>
    <property type="evidence" value="ECO:0007669"/>
    <property type="project" value="InterPro"/>
</dbReference>
<keyword evidence="4" id="KW-1185">Reference proteome</keyword>
<organism evidence="3 4">
    <name type="scientific">Ectocarpus siliculosus</name>
    <name type="common">Brown alga</name>
    <name type="synonym">Conferva siliculosa</name>
    <dbReference type="NCBI Taxonomy" id="2880"/>
    <lineage>
        <taxon>Eukaryota</taxon>
        <taxon>Sar</taxon>
        <taxon>Stramenopiles</taxon>
        <taxon>Ochrophyta</taxon>
        <taxon>PX clade</taxon>
        <taxon>Phaeophyceae</taxon>
        <taxon>Ectocarpales</taxon>
        <taxon>Ectocarpaceae</taxon>
        <taxon>Ectocarpus</taxon>
    </lineage>
</organism>
<dbReference type="InParanoid" id="D8LML6"/>
<evidence type="ECO:0000256" key="1">
    <source>
        <dbReference type="SAM" id="Coils"/>
    </source>
</evidence>
<dbReference type="Proteomes" id="UP000002630">
    <property type="component" value="Linkage Group LG03"/>
</dbReference>
<feature type="coiled-coil region" evidence="1">
    <location>
        <begin position="636"/>
        <end position="681"/>
    </location>
</feature>
<dbReference type="EMBL" id="FN649728">
    <property type="protein sequence ID" value="CBN77626.1"/>
    <property type="molecule type" value="Genomic_DNA"/>
</dbReference>
<dbReference type="InterPro" id="IPR027417">
    <property type="entry name" value="P-loop_NTPase"/>
</dbReference>
<dbReference type="EMBL" id="FN648596">
    <property type="protein sequence ID" value="CBN77626.1"/>
    <property type="molecule type" value="Genomic_DNA"/>
</dbReference>
<evidence type="ECO:0000259" key="2">
    <source>
        <dbReference type="Pfam" id="PF02263"/>
    </source>
</evidence>
<dbReference type="eggNOG" id="KOG2037">
    <property type="taxonomic scope" value="Eukaryota"/>
</dbReference>
<evidence type="ECO:0000313" key="4">
    <source>
        <dbReference type="Proteomes" id="UP000002630"/>
    </source>
</evidence>
<dbReference type="Gene3D" id="3.40.50.300">
    <property type="entry name" value="P-loop containing nucleotide triphosphate hydrolases"/>
    <property type="match status" value="1"/>
</dbReference>
<dbReference type="Pfam" id="PF02263">
    <property type="entry name" value="GBP"/>
    <property type="match status" value="1"/>
</dbReference>
<dbReference type="GO" id="GO:0005525">
    <property type="term" value="F:GTP binding"/>
    <property type="evidence" value="ECO:0007669"/>
    <property type="project" value="InterPro"/>
</dbReference>
<proteinExistence type="predicted"/>
<dbReference type="PANTHER" id="PTHR10751">
    <property type="entry name" value="GUANYLATE BINDING PROTEIN"/>
    <property type="match status" value="1"/>
</dbReference>
<accession>D8LML6</accession>
<dbReference type="OrthoDB" id="2135133at2759"/>
<feature type="domain" description="Guanylate-binding protein N-terminal" evidence="2">
    <location>
        <begin position="137"/>
        <end position="385"/>
    </location>
</feature>
<dbReference type="AlphaFoldDB" id="D8LML6"/>
<dbReference type="InterPro" id="IPR015894">
    <property type="entry name" value="Guanylate-bd_N"/>
</dbReference>
<name>D8LML6_ECTSI</name>
<dbReference type="SUPFAM" id="SSF52540">
    <property type="entry name" value="P-loop containing nucleoside triphosphate hydrolases"/>
    <property type="match status" value="1"/>
</dbReference>
<gene>
    <name evidence="3" type="primary">GBP1</name>
    <name evidence="3" type="ORF">Esi_0004_0292</name>
</gene>
<evidence type="ECO:0000313" key="3">
    <source>
        <dbReference type="EMBL" id="CBN77626.1"/>
    </source>
</evidence>
<protein>
    <submittedName>
        <fullName evidence="3">GBP1, guanylate-binding protein</fullName>
    </submittedName>
</protein>
<keyword evidence="1" id="KW-0175">Coiled coil</keyword>
<reference evidence="3 4" key="1">
    <citation type="journal article" date="2010" name="Nature">
        <title>The Ectocarpus genome and the independent evolution of multicellularity in brown algae.</title>
        <authorList>
            <person name="Cock J.M."/>
            <person name="Sterck L."/>
            <person name="Rouze P."/>
            <person name="Scornet D."/>
            <person name="Allen A.E."/>
            <person name="Amoutzias G."/>
            <person name="Anthouard V."/>
            <person name="Artiguenave F."/>
            <person name="Aury J.M."/>
            <person name="Badger J.H."/>
            <person name="Beszteri B."/>
            <person name="Billiau K."/>
            <person name="Bonnet E."/>
            <person name="Bothwell J.H."/>
            <person name="Bowler C."/>
            <person name="Boyen C."/>
            <person name="Brownlee C."/>
            <person name="Carrano C.J."/>
            <person name="Charrier B."/>
            <person name="Cho G.Y."/>
            <person name="Coelho S.M."/>
            <person name="Collen J."/>
            <person name="Corre E."/>
            <person name="Da Silva C."/>
            <person name="Delage L."/>
            <person name="Delaroque N."/>
            <person name="Dittami S.M."/>
            <person name="Doulbeau S."/>
            <person name="Elias M."/>
            <person name="Farnham G."/>
            <person name="Gachon C.M."/>
            <person name="Gschloessl B."/>
            <person name="Heesch S."/>
            <person name="Jabbari K."/>
            <person name="Jubin C."/>
            <person name="Kawai H."/>
            <person name="Kimura K."/>
            <person name="Kloareg B."/>
            <person name="Kupper F.C."/>
            <person name="Lang D."/>
            <person name="Le Bail A."/>
            <person name="Leblanc C."/>
            <person name="Lerouge P."/>
            <person name="Lohr M."/>
            <person name="Lopez P.J."/>
            <person name="Martens C."/>
            <person name="Maumus F."/>
            <person name="Michel G."/>
            <person name="Miranda-Saavedra D."/>
            <person name="Morales J."/>
            <person name="Moreau H."/>
            <person name="Motomura T."/>
            <person name="Nagasato C."/>
            <person name="Napoli C.A."/>
            <person name="Nelson D.R."/>
            <person name="Nyvall-Collen P."/>
            <person name="Peters A.F."/>
            <person name="Pommier C."/>
            <person name="Potin P."/>
            <person name="Poulain J."/>
            <person name="Quesneville H."/>
            <person name="Read B."/>
            <person name="Rensing S.A."/>
            <person name="Ritter A."/>
            <person name="Rousvoal S."/>
            <person name="Samanta M."/>
            <person name="Samson G."/>
            <person name="Schroeder D.C."/>
            <person name="Segurens B."/>
            <person name="Strittmatter M."/>
            <person name="Tonon T."/>
            <person name="Tregear J.W."/>
            <person name="Valentin K."/>
            <person name="von Dassow P."/>
            <person name="Yamagishi T."/>
            <person name="Van de Peer Y."/>
            <person name="Wincker P."/>
        </authorList>
    </citation>
    <scope>NUCLEOTIDE SEQUENCE [LARGE SCALE GENOMIC DNA]</scope>
    <source>
        <strain evidence="4">Ec32 / CCAP1310/4</strain>
    </source>
</reference>
<sequence>MKSSMLECERAGAEAKQAHETVTSLEGQADFDAQQAWKETIRRTQELNASAEAQIMGEAQKELARAVEGAGKHDIEAAEKAARNVGELVKEAESRKVEAQTYLEQATFCAQAPHAVVMPGSPTAKNWVIADQKCGVLRVKHEACQLLNTVPAGQPLNIVTILGAARRGKSFLMNALTGHDDLFPVSPNVAPCTAGADISPFLASLSDFERAGGSQTSHIPPVTPKPTIAFVDMEGQGDKSNEHGVRLATTFLVVSKVVIYNWMFLPNKTTMLQDLLVMVKAAEKVVNGEGKREHAFGHLIILLRDVTGRAAETEAFVMGIEDTEDLSFEAAKDGAERNLIRTTLKKAFESITFHTMPSPHANIERGAVPLSAVTPEFSASLGQLRRIIAGYLASSHTFAKKEIAGGQRMNDIVGGLCKSINETGKICPPSVLEAIDIARVDQEVQRALVEFDKMLGSTFGGHFALSTLETNTALDEARKHVLQQFSVASEGISVGIVEDAKKELEDRVSPKAEVVSRNQESKRHELKSRMRAIACGHEANVAEKARAFSLPLDQNVLEDQWNQLVASHFGELELDIKSLVTENTPTGGEFVRTDLLNELGWADTRKDFNDLVKGAHLSLQELNRAAAAGKDDREAREKAEQKTAELAEQAETFKKEVQVALDEAKEAKAAAAEAQASAARESQSQSSALMMMLAMMGGGGGFGGGGMGGGTPAMGGGYPGTGGMGGGSPYMAGGGYGGGSTLTFYPGGQFVPGGGRSPAGGGYFYRQ</sequence>